<dbReference type="AlphaFoldDB" id="C6T555"/>
<sequence>MVQFLVMNYFSILLHPWTDNSTGDLSLLSMMSLLLSFLMRFGFCLKVLELNASINKAEGESGSSSDQS</sequence>
<protein>
    <submittedName>
        <fullName evidence="1">Uncharacterized protein</fullName>
    </submittedName>
</protein>
<organism evidence="1">
    <name type="scientific">Glycine max</name>
    <name type="common">Soybean</name>
    <name type="synonym">Glycine hispida</name>
    <dbReference type="NCBI Taxonomy" id="3847"/>
    <lineage>
        <taxon>Eukaryota</taxon>
        <taxon>Viridiplantae</taxon>
        <taxon>Streptophyta</taxon>
        <taxon>Embryophyta</taxon>
        <taxon>Tracheophyta</taxon>
        <taxon>Spermatophyta</taxon>
        <taxon>Magnoliopsida</taxon>
        <taxon>eudicotyledons</taxon>
        <taxon>Gunneridae</taxon>
        <taxon>Pentapetalae</taxon>
        <taxon>rosids</taxon>
        <taxon>fabids</taxon>
        <taxon>Fabales</taxon>
        <taxon>Fabaceae</taxon>
        <taxon>Papilionoideae</taxon>
        <taxon>50 kb inversion clade</taxon>
        <taxon>NPAAA clade</taxon>
        <taxon>indigoferoid/millettioid clade</taxon>
        <taxon>Phaseoleae</taxon>
        <taxon>Glycine</taxon>
        <taxon>Glycine subgen. Soja</taxon>
    </lineage>
</organism>
<proteinExistence type="evidence at transcript level"/>
<reference evidence="1" key="1">
    <citation type="submission" date="2009-08" db="EMBL/GenBank/DDBJ databases">
        <authorList>
            <person name="Cheung F."/>
            <person name="Xiao Y."/>
            <person name="Chan A."/>
            <person name="Moskal W."/>
            <person name="Town C.D."/>
        </authorList>
    </citation>
    <scope>NUCLEOTIDE SEQUENCE</scope>
</reference>
<accession>C6T555</accession>
<evidence type="ECO:0000313" key="1">
    <source>
        <dbReference type="EMBL" id="ACU16847.1"/>
    </source>
</evidence>
<dbReference type="EMBL" id="BT092567">
    <property type="protein sequence ID" value="ACU16847.1"/>
    <property type="molecule type" value="mRNA"/>
</dbReference>
<name>C6T555_SOYBN</name>